<organism evidence="1 2">
    <name type="scientific">Arenibacter certesii</name>
    <dbReference type="NCBI Taxonomy" id="228955"/>
    <lineage>
        <taxon>Bacteria</taxon>
        <taxon>Pseudomonadati</taxon>
        <taxon>Bacteroidota</taxon>
        <taxon>Flavobacteriia</taxon>
        <taxon>Flavobacteriales</taxon>
        <taxon>Flavobacteriaceae</taxon>
        <taxon>Arenibacter</taxon>
    </lineage>
</organism>
<protein>
    <submittedName>
        <fullName evidence="1">Uncharacterized protein</fullName>
    </submittedName>
</protein>
<evidence type="ECO:0000313" key="1">
    <source>
        <dbReference type="EMBL" id="GGW47912.1"/>
    </source>
</evidence>
<comment type="caution">
    <text evidence="1">The sequence shown here is derived from an EMBL/GenBank/DDBJ whole genome shotgun (WGS) entry which is preliminary data.</text>
</comment>
<sequence>MRSVEEQNEIKEVIKAYSEIITGHRDNNKELYYKAYTDKDYGSEFIKRMDNEVKISFVNTESYDIGVRKIDSINAIDELSVLSKKIKTDSIVRKYIEPKVSDFLDHEDLQSMAEWSNQKLNFKKLDIKDVLFSLQFNRQISVPVFNKDRTIAFFLERAYNELEANFFRYSEEKGWEFYCSGTLWMVTY</sequence>
<keyword evidence="2" id="KW-1185">Reference proteome</keyword>
<dbReference type="AlphaFoldDB" id="A0A918J4L6"/>
<proteinExistence type="predicted"/>
<reference evidence="1" key="1">
    <citation type="journal article" date="2014" name="Int. J. Syst. Evol. Microbiol.">
        <title>Complete genome sequence of Corynebacterium casei LMG S-19264T (=DSM 44701T), isolated from a smear-ripened cheese.</title>
        <authorList>
            <consortium name="US DOE Joint Genome Institute (JGI-PGF)"/>
            <person name="Walter F."/>
            <person name="Albersmeier A."/>
            <person name="Kalinowski J."/>
            <person name="Ruckert C."/>
        </authorList>
    </citation>
    <scope>NUCLEOTIDE SEQUENCE</scope>
    <source>
        <strain evidence="1">KCTC 12113</strain>
    </source>
</reference>
<name>A0A918J4L6_9FLAO</name>
<dbReference type="EMBL" id="BMWP01000033">
    <property type="protein sequence ID" value="GGW47912.1"/>
    <property type="molecule type" value="Genomic_DNA"/>
</dbReference>
<evidence type="ECO:0000313" key="2">
    <source>
        <dbReference type="Proteomes" id="UP000634668"/>
    </source>
</evidence>
<dbReference type="Proteomes" id="UP000634668">
    <property type="component" value="Unassembled WGS sequence"/>
</dbReference>
<accession>A0A918J4L6</accession>
<gene>
    <name evidence="1" type="ORF">GCM10007383_34960</name>
</gene>
<reference evidence="1" key="2">
    <citation type="submission" date="2020-09" db="EMBL/GenBank/DDBJ databases">
        <authorList>
            <person name="Sun Q."/>
            <person name="Kim S."/>
        </authorList>
    </citation>
    <scope>NUCLEOTIDE SEQUENCE</scope>
    <source>
        <strain evidence="1">KCTC 12113</strain>
    </source>
</reference>